<protein>
    <submittedName>
        <fullName evidence="1">Uncharacterized protein</fullName>
    </submittedName>
</protein>
<gene>
    <name evidence="1" type="ORF">GCM10011591_44760</name>
</gene>
<reference evidence="1" key="1">
    <citation type="journal article" date="2014" name="Int. J. Syst. Evol. Microbiol.">
        <title>Complete genome sequence of Corynebacterium casei LMG S-19264T (=DSM 44701T), isolated from a smear-ripened cheese.</title>
        <authorList>
            <consortium name="US DOE Joint Genome Institute (JGI-PGF)"/>
            <person name="Walter F."/>
            <person name="Albersmeier A."/>
            <person name="Kalinowski J."/>
            <person name="Ruckert C."/>
        </authorList>
    </citation>
    <scope>NUCLEOTIDE SEQUENCE</scope>
    <source>
        <strain evidence="1">CGMCC 4.7278</strain>
    </source>
</reference>
<name>A0A917QTE7_9NOCA</name>
<dbReference type="EMBL" id="BMMW01000006">
    <property type="protein sequence ID" value="GGK67656.1"/>
    <property type="molecule type" value="Genomic_DNA"/>
</dbReference>
<sequence>MSPKRGDRVAPPAAPSGWELRFASSDAAKGWEDLCQQAAANTLAAWTELRNRDTFAVQSPRHHRLKGPLASASHGGLDLPQWQIEITGPSLSASGRA</sequence>
<keyword evidence="2" id="KW-1185">Reference proteome</keyword>
<dbReference type="Proteomes" id="UP000612956">
    <property type="component" value="Unassembled WGS sequence"/>
</dbReference>
<proteinExistence type="predicted"/>
<dbReference type="AlphaFoldDB" id="A0A917QTE7"/>
<organism evidence="1 2">
    <name type="scientific">Nocardia camponoti</name>
    <dbReference type="NCBI Taxonomy" id="1616106"/>
    <lineage>
        <taxon>Bacteria</taxon>
        <taxon>Bacillati</taxon>
        <taxon>Actinomycetota</taxon>
        <taxon>Actinomycetes</taxon>
        <taxon>Mycobacteriales</taxon>
        <taxon>Nocardiaceae</taxon>
        <taxon>Nocardia</taxon>
    </lineage>
</organism>
<dbReference type="RefSeq" id="WP_188831037.1">
    <property type="nucleotide sequence ID" value="NZ_BMMW01000006.1"/>
</dbReference>
<comment type="caution">
    <text evidence="1">The sequence shown here is derived from an EMBL/GenBank/DDBJ whole genome shotgun (WGS) entry which is preliminary data.</text>
</comment>
<evidence type="ECO:0000313" key="2">
    <source>
        <dbReference type="Proteomes" id="UP000612956"/>
    </source>
</evidence>
<evidence type="ECO:0000313" key="1">
    <source>
        <dbReference type="EMBL" id="GGK67656.1"/>
    </source>
</evidence>
<reference evidence="1" key="2">
    <citation type="submission" date="2020-09" db="EMBL/GenBank/DDBJ databases">
        <authorList>
            <person name="Sun Q."/>
            <person name="Zhou Y."/>
        </authorList>
    </citation>
    <scope>NUCLEOTIDE SEQUENCE</scope>
    <source>
        <strain evidence="1">CGMCC 4.7278</strain>
    </source>
</reference>
<accession>A0A917QTE7</accession>